<proteinExistence type="predicted"/>
<gene>
    <name evidence="1" type="ORF">V6N12_047526</name>
</gene>
<accession>A0ABR2DB44</accession>
<dbReference type="EMBL" id="JBBPBM010000032">
    <property type="protein sequence ID" value="KAK8534130.1"/>
    <property type="molecule type" value="Genomic_DNA"/>
</dbReference>
<evidence type="ECO:0000313" key="2">
    <source>
        <dbReference type="Proteomes" id="UP001472677"/>
    </source>
</evidence>
<evidence type="ECO:0000313" key="1">
    <source>
        <dbReference type="EMBL" id="KAK8534130.1"/>
    </source>
</evidence>
<keyword evidence="2" id="KW-1185">Reference proteome</keyword>
<name>A0ABR2DB44_9ROSI</name>
<sequence>MVSHKTHMEKAAIKSVVGSNRPGDDVVIGSREFKGVGLENEGIAVGEKEGLGLGFESGELNSAETTGLPVVAVGGYFDGEDGAGAELGFEKVQEVSGYDGLGNVGHSQCGSLNLHRQSPVATRHSAGFCFAEF</sequence>
<protein>
    <submittedName>
        <fullName evidence="1">Uncharacterized protein</fullName>
    </submittedName>
</protein>
<reference evidence="1 2" key="1">
    <citation type="journal article" date="2024" name="G3 (Bethesda)">
        <title>Genome assembly of Hibiscus sabdariffa L. provides insights into metabolisms of medicinal natural products.</title>
        <authorList>
            <person name="Kim T."/>
        </authorList>
    </citation>
    <scope>NUCLEOTIDE SEQUENCE [LARGE SCALE GENOMIC DNA]</scope>
    <source>
        <strain evidence="1">TK-2024</strain>
        <tissue evidence="1">Old leaves</tissue>
    </source>
</reference>
<organism evidence="1 2">
    <name type="scientific">Hibiscus sabdariffa</name>
    <name type="common">roselle</name>
    <dbReference type="NCBI Taxonomy" id="183260"/>
    <lineage>
        <taxon>Eukaryota</taxon>
        <taxon>Viridiplantae</taxon>
        <taxon>Streptophyta</taxon>
        <taxon>Embryophyta</taxon>
        <taxon>Tracheophyta</taxon>
        <taxon>Spermatophyta</taxon>
        <taxon>Magnoliopsida</taxon>
        <taxon>eudicotyledons</taxon>
        <taxon>Gunneridae</taxon>
        <taxon>Pentapetalae</taxon>
        <taxon>rosids</taxon>
        <taxon>malvids</taxon>
        <taxon>Malvales</taxon>
        <taxon>Malvaceae</taxon>
        <taxon>Malvoideae</taxon>
        <taxon>Hibiscus</taxon>
    </lineage>
</organism>
<comment type="caution">
    <text evidence="1">The sequence shown here is derived from an EMBL/GenBank/DDBJ whole genome shotgun (WGS) entry which is preliminary data.</text>
</comment>
<dbReference type="Proteomes" id="UP001472677">
    <property type="component" value="Unassembled WGS sequence"/>
</dbReference>